<keyword evidence="2" id="KW-1185">Reference proteome</keyword>
<protein>
    <submittedName>
        <fullName evidence="1">Uncharacterized protein</fullName>
    </submittedName>
</protein>
<dbReference type="Proteomes" id="UP000535838">
    <property type="component" value="Unassembled WGS sequence"/>
</dbReference>
<evidence type="ECO:0000313" key="2">
    <source>
        <dbReference type="Proteomes" id="UP000535838"/>
    </source>
</evidence>
<dbReference type="RefSeq" id="WP_185117931.1">
    <property type="nucleotide sequence ID" value="NZ_JACJVQ010000002.1"/>
</dbReference>
<organism evidence="1 2">
    <name type="scientific">Cohnella thailandensis</name>
    <dbReference type="NCBI Taxonomy" id="557557"/>
    <lineage>
        <taxon>Bacteria</taxon>
        <taxon>Bacillati</taxon>
        <taxon>Bacillota</taxon>
        <taxon>Bacilli</taxon>
        <taxon>Bacillales</taxon>
        <taxon>Paenibacillaceae</taxon>
        <taxon>Cohnella</taxon>
    </lineage>
</organism>
<accession>A0A841SLA5</accession>
<dbReference type="AlphaFoldDB" id="A0A841SLA5"/>
<dbReference type="EMBL" id="JACJVQ010000002">
    <property type="protein sequence ID" value="MBB6632694.1"/>
    <property type="molecule type" value="Genomic_DNA"/>
</dbReference>
<gene>
    <name evidence="1" type="ORF">H7B67_00965</name>
</gene>
<proteinExistence type="predicted"/>
<sequence length="79" mass="8197">MICPACNAFVSLTPVCPACGSPAADEGKVDDWKGPYSPYSPGLPLASSDSSPADPEACLHIADCPECGNTFTHSVALWR</sequence>
<reference evidence="1 2" key="1">
    <citation type="submission" date="2020-08" db="EMBL/GenBank/DDBJ databases">
        <title>Cohnella phylogeny.</title>
        <authorList>
            <person name="Dunlap C."/>
        </authorList>
    </citation>
    <scope>NUCLEOTIDE SEQUENCE [LARGE SCALE GENOMIC DNA]</scope>
    <source>
        <strain evidence="1 2">DSM 25241</strain>
    </source>
</reference>
<evidence type="ECO:0000313" key="1">
    <source>
        <dbReference type="EMBL" id="MBB6632694.1"/>
    </source>
</evidence>
<name>A0A841SLA5_9BACL</name>
<comment type="caution">
    <text evidence="1">The sequence shown here is derived from an EMBL/GenBank/DDBJ whole genome shotgun (WGS) entry which is preliminary data.</text>
</comment>